<dbReference type="RefSeq" id="WP_181929557.1">
    <property type="nucleotide sequence ID" value="NZ_CP054698.1"/>
</dbReference>
<proteinExistence type="predicted"/>
<gene>
    <name evidence="1" type="ORF">HUN01_32105</name>
</gene>
<protein>
    <submittedName>
        <fullName evidence="1">Uncharacterized protein</fullName>
    </submittedName>
</protein>
<name>A0A7D7QMX5_9NOSO</name>
<dbReference type="KEGG" id="ned:HUN01_32105"/>
<evidence type="ECO:0000313" key="1">
    <source>
        <dbReference type="EMBL" id="QMS92021.1"/>
    </source>
</evidence>
<organism evidence="1 2">
    <name type="scientific">Nostoc edaphicum CCNP1411</name>
    <dbReference type="NCBI Taxonomy" id="1472755"/>
    <lineage>
        <taxon>Bacteria</taxon>
        <taxon>Bacillati</taxon>
        <taxon>Cyanobacteriota</taxon>
        <taxon>Cyanophyceae</taxon>
        <taxon>Nostocales</taxon>
        <taxon>Nostocaceae</taxon>
        <taxon>Nostoc</taxon>
    </lineage>
</organism>
<dbReference type="AlphaFoldDB" id="A0A7D7QMX5"/>
<sequence length="47" mass="5433">MMPSLREAFLALHICGMILLVLWDGPKSHWCQLNAKPHVRQHVRQGL</sequence>
<accession>A0A7D7QMX5</accession>
<dbReference type="Proteomes" id="UP000514713">
    <property type="component" value="Chromosome"/>
</dbReference>
<evidence type="ECO:0000313" key="2">
    <source>
        <dbReference type="Proteomes" id="UP000514713"/>
    </source>
</evidence>
<reference evidence="2" key="1">
    <citation type="submission" date="2020-06" db="EMBL/GenBank/DDBJ databases">
        <title>Nostoc edaphicum CCNP1411 genome.</title>
        <authorList>
            <person name="Fidor A."/>
            <person name="Grabski M."/>
            <person name="Gawor J."/>
            <person name="Gromadka R."/>
            <person name="Wegrzyn G."/>
            <person name="Mazur-Marzec H."/>
        </authorList>
    </citation>
    <scope>NUCLEOTIDE SEQUENCE [LARGE SCALE GENOMIC DNA]</scope>
    <source>
        <strain evidence="2">CCNP1411</strain>
    </source>
</reference>
<dbReference type="EMBL" id="CP054698">
    <property type="protein sequence ID" value="QMS92021.1"/>
    <property type="molecule type" value="Genomic_DNA"/>
</dbReference>
<keyword evidence="2" id="KW-1185">Reference proteome</keyword>